<keyword evidence="2" id="KW-1185">Reference proteome</keyword>
<name>B2IF40_BEII9</name>
<dbReference type="KEGG" id="bid:Bind_1982"/>
<organism evidence="1 2">
    <name type="scientific">Beijerinckia indica subsp. indica (strain ATCC 9039 / DSM 1715 / NCIMB 8712)</name>
    <dbReference type="NCBI Taxonomy" id="395963"/>
    <lineage>
        <taxon>Bacteria</taxon>
        <taxon>Pseudomonadati</taxon>
        <taxon>Pseudomonadota</taxon>
        <taxon>Alphaproteobacteria</taxon>
        <taxon>Hyphomicrobiales</taxon>
        <taxon>Beijerinckiaceae</taxon>
        <taxon>Beijerinckia</taxon>
    </lineage>
</organism>
<dbReference type="EMBL" id="CP001016">
    <property type="protein sequence ID" value="ACB95605.1"/>
    <property type="molecule type" value="Genomic_DNA"/>
</dbReference>
<dbReference type="HOGENOM" id="CLU_1665991_0_0_5"/>
<evidence type="ECO:0000313" key="2">
    <source>
        <dbReference type="Proteomes" id="UP000001695"/>
    </source>
</evidence>
<dbReference type="AlphaFoldDB" id="B2IF40"/>
<dbReference type="Proteomes" id="UP000001695">
    <property type="component" value="Chromosome"/>
</dbReference>
<proteinExistence type="predicted"/>
<protein>
    <submittedName>
        <fullName evidence="1">Uncharacterized protein</fullName>
    </submittedName>
</protein>
<sequence>MIVWQLTLSEFMAGLGQGEGYAKINPFDDLMAGLTAPGWVVGTETIIEEDPEFATALANQAEPTPANQVLLHKEGDGWKPVGAYIDDKIAIIDAFRGRDPKLSTDLILRCAENRPVPESRDMTIPGFKAFLRAHFAAVERAIGAGLDVPKNVCEDYGF</sequence>
<reference evidence="2" key="1">
    <citation type="submission" date="2008-03" db="EMBL/GenBank/DDBJ databases">
        <title>Complete sequence of chromosome of Beijerinckia indica subsp. indica ATCC 9039.</title>
        <authorList>
            <consortium name="US DOE Joint Genome Institute"/>
            <person name="Copeland A."/>
            <person name="Lucas S."/>
            <person name="Lapidus A."/>
            <person name="Glavina del Rio T."/>
            <person name="Dalin E."/>
            <person name="Tice H."/>
            <person name="Bruce D."/>
            <person name="Goodwin L."/>
            <person name="Pitluck S."/>
            <person name="LaButti K."/>
            <person name="Schmutz J."/>
            <person name="Larimer F."/>
            <person name="Land M."/>
            <person name="Hauser L."/>
            <person name="Kyrpides N."/>
            <person name="Mikhailova N."/>
            <person name="Dunfield P.F."/>
            <person name="Dedysh S.N."/>
            <person name="Liesack W."/>
            <person name="Saw J.H."/>
            <person name="Alam M."/>
            <person name="Chen Y."/>
            <person name="Murrell J.C."/>
            <person name="Richardson P."/>
        </authorList>
    </citation>
    <scope>NUCLEOTIDE SEQUENCE [LARGE SCALE GENOMIC DNA]</scope>
    <source>
        <strain evidence="2">ATCC 9039 / DSM 1715 / NCIMB 8712</strain>
    </source>
</reference>
<gene>
    <name evidence="1" type="ordered locus">Bind_1982</name>
</gene>
<evidence type="ECO:0000313" key="1">
    <source>
        <dbReference type="EMBL" id="ACB95605.1"/>
    </source>
</evidence>
<dbReference type="STRING" id="395963.Bind_1982"/>
<reference evidence="1 2" key="2">
    <citation type="journal article" date="2010" name="J. Bacteriol.">
        <title>Complete genome sequence of Beijerinckia indica subsp. indica.</title>
        <authorList>
            <person name="Tamas I."/>
            <person name="Dedysh S.N."/>
            <person name="Liesack W."/>
            <person name="Stott M.B."/>
            <person name="Alam M."/>
            <person name="Murrell J.C."/>
            <person name="Dunfield P.F."/>
        </authorList>
    </citation>
    <scope>NUCLEOTIDE SEQUENCE [LARGE SCALE GENOMIC DNA]</scope>
    <source>
        <strain evidence="2">ATCC 9039 / DSM 1715 / NCIMB 8712</strain>
    </source>
</reference>
<dbReference type="RefSeq" id="WP_012384961.1">
    <property type="nucleotide sequence ID" value="NC_010581.1"/>
</dbReference>
<accession>B2IF40</accession>